<evidence type="ECO:0000259" key="1">
    <source>
        <dbReference type="Pfam" id="PF04149"/>
    </source>
</evidence>
<evidence type="ECO:0000313" key="3">
    <source>
        <dbReference type="Proteomes" id="UP000244201"/>
    </source>
</evidence>
<dbReference type="InterPro" id="IPR007278">
    <property type="entry name" value="DUF397"/>
</dbReference>
<name>A0A2R4T2U5_9ACTN</name>
<dbReference type="Pfam" id="PF04149">
    <property type="entry name" value="DUF397"/>
    <property type="match status" value="1"/>
</dbReference>
<organism evidence="2 3">
    <name type="scientific">Streptomyces lunaelactis</name>
    <dbReference type="NCBI Taxonomy" id="1535768"/>
    <lineage>
        <taxon>Bacteria</taxon>
        <taxon>Bacillati</taxon>
        <taxon>Actinomycetota</taxon>
        <taxon>Actinomycetes</taxon>
        <taxon>Kitasatosporales</taxon>
        <taxon>Streptomycetaceae</taxon>
        <taxon>Streptomyces</taxon>
    </lineage>
</organism>
<dbReference type="RefSeq" id="WP_108149063.1">
    <property type="nucleotide sequence ID" value="NZ_CP026304.1"/>
</dbReference>
<feature type="domain" description="DUF397" evidence="1">
    <location>
        <begin position="13"/>
        <end position="62"/>
    </location>
</feature>
<proteinExistence type="predicted"/>
<sequence length="68" mass="6983">MSVKPSAGVPSGLTWVKSSYSGADGPDCVEVAAAAGAVHVRDSKNVPGPRLGFTPTAWAEFVMYASRS</sequence>
<protein>
    <submittedName>
        <fullName evidence="2">DUF397 domain-containing protein</fullName>
    </submittedName>
</protein>
<dbReference type="AlphaFoldDB" id="A0A2R4T2U5"/>
<evidence type="ECO:0000313" key="2">
    <source>
        <dbReference type="EMBL" id="AVZ73387.1"/>
    </source>
</evidence>
<dbReference type="Proteomes" id="UP000244201">
    <property type="component" value="Chromosome"/>
</dbReference>
<dbReference type="KEGG" id="slk:SLUN_15565"/>
<reference evidence="2 3" key="1">
    <citation type="submission" date="2018-01" db="EMBL/GenBank/DDBJ databases">
        <title>Complete genome sequence of Streptomyces lunaelactis MM109T, a Ferroverdin A producer isolated from cave moonmilk deposits.</title>
        <authorList>
            <person name="Naome A."/>
            <person name="Martinet L."/>
            <person name="Maciejewska M."/>
            <person name="Anderssen S."/>
            <person name="Adam D."/>
            <person name="Tenconi E."/>
            <person name="Deflandre B."/>
            <person name="Arguelles-Arias A."/>
            <person name="Calusinska M."/>
            <person name="Copieters W."/>
            <person name="Karim L."/>
            <person name="Hanikenne M."/>
            <person name="Baurain D."/>
            <person name="van Wezel G."/>
            <person name="Smargiasso N."/>
            <person name="de Pauw E."/>
            <person name="Delfosse P."/>
            <person name="Rigali S."/>
        </authorList>
    </citation>
    <scope>NUCLEOTIDE SEQUENCE [LARGE SCALE GENOMIC DNA]</scope>
    <source>
        <strain evidence="2 3">MM109</strain>
    </source>
</reference>
<keyword evidence="3" id="KW-1185">Reference proteome</keyword>
<dbReference type="GeneID" id="55656686"/>
<dbReference type="EMBL" id="CP026304">
    <property type="protein sequence ID" value="AVZ73387.1"/>
    <property type="molecule type" value="Genomic_DNA"/>
</dbReference>
<gene>
    <name evidence="2" type="ORF">SLUN_15565</name>
</gene>
<accession>A0A2R4T2U5</accession>